<reference evidence="1 2" key="1">
    <citation type="submission" date="2016-07" db="EMBL/GenBank/DDBJ databases">
        <title>Draft genome of the white-rot fungus Obba rivulosa 3A-2.</title>
        <authorList>
            <consortium name="DOE Joint Genome Institute"/>
            <person name="Miettinen O."/>
            <person name="Riley R."/>
            <person name="Acob R."/>
            <person name="Barry K."/>
            <person name="Cullen D."/>
            <person name="De Vries R."/>
            <person name="Hainaut M."/>
            <person name="Hatakka A."/>
            <person name="Henrissat B."/>
            <person name="Hilden K."/>
            <person name="Kuo R."/>
            <person name="Labutti K."/>
            <person name="Lipzen A."/>
            <person name="Makela M.R."/>
            <person name="Sandor L."/>
            <person name="Spatafora J.W."/>
            <person name="Grigoriev I.V."/>
            <person name="Hibbett D.S."/>
        </authorList>
    </citation>
    <scope>NUCLEOTIDE SEQUENCE [LARGE SCALE GENOMIC DNA]</scope>
    <source>
        <strain evidence="1 2">3A-2</strain>
    </source>
</reference>
<protein>
    <submittedName>
        <fullName evidence="1">Uncharacterized protein</fullName>
    </submittedName>
</protein>
<name>A0A8E2AWS9_9APHY</name>
<evidence type="ECO:0000313" key="2">
    <source>
        <dbReference type="Proteomes" id="UP000250043"/>
    </source>
</evidence>
<dbReference type="Proteomes" id="UP000250043">
    <property type="component" value="Unassembled WGS sequence"/>
</dbReference>
<dbReference type="AlphaFoldDB" id="A0A8E2AWS9"/>
<dbReference type="EMBL" id="KV722425">
    <property type="protein sequence ID" value="OCH89522.1"/>
    <property type="molecule type" value="Genomic_DNA"/>
</dbReference>
<keyword evidence="2" id="KW-1185">Reference proteome</keyword>
<sequence>MCPNVLILKASLSSTMALNISHPPIGSHSASVWSIEYPYLEIIVVLLLFIVQILMPSDLCREDIVGVELNLEHGATSRNNGSAIPIFSTPNDQLQWPFEGIADFAYHDPVLLRASRKIITSKPALRAHESSPVALTTCGEAFRDVRQAVHKGDSVLQSAEDLDASIRYISPFNTSRHDLDKWEHSAWRTPKSFPASVVPNLNFGSGLADDVIVCMQTTSSVNMPPPPGQDMSRSMHSMNRPPIQFGLCDNTGVFDSVRSLPDALDSSFRTHADGQGFVTDSADGKIVVISGNDAESSDFARILDTSTPDSIVGGSCSRTKDLSATDTSLTSSVLADDPRPLWSLFHTPQRSKIVLLRPI</sequence>
<gene>
    <name evidence="1" type="ORF">OBBRIDRAFT_662667</name>
</gene>
<proteinExistence type="predicted"/>
<evidence type="ECO:0000313" key="1">
    <source>
        <dbReference type="EMBL" id="OCH89522.1"/>
    </source>
</evidence>
<accession>A0A8E2AWS9</accession>
<organism evidence="1 2">
    <name type="scientific">Obba rivulosa</name>
    <dbReference type="NCBI Taxonomy" id="1052685"/>
    <lineage>
        <taxon>Eukaryota</taxon>
        <taxon>Fungi</taxon>
        <taxon>Dikarya</taxon>
        <taxon>Basidiomycota</taxon>
        <taxon>Agaricomycotina</taxon>
        <taxon>Agaricomycetes</taxon>
        <taxon>Polyporales</taxon>
        <taxon>Gelatoporiaceae</taxon>
        <taxon>Obba</taxon>
    </lineage>
</organism>